<evidence type="ECO:0000313" key="2">
    <source>
        <dbReference type="EMBL" id="KAJ5544056.1"/>
    </source>
</evidence>
<accession>A0AAD6CXS0</accession>
<dbReference type="AlphaFoldDB" id="A0AAD6CXS0"/>
<name>A0AAD6CXS0_9EURO</name>
<sequence length="184" mass="20162">MGRRGPVPTYVSRKAKNAARRLRYHQQKQGVAILSSKRQRFNQEAEKIHTQQADQARAPIPDTYLPRAPSYCAPKDPGGTLTSELQQEHSSDVLLVSDDEDFTVDDGPTIVDDGDTGQQREEEAEIHISTNTDPAEYVLRTGGQPSRSATFISKHGWGSSNLLEISTDSDTDVIRSIKASSGGP</sequence>
<dbReference type="EMBL" id="JAQIZZ010000004">
    <property type="protein sequence ID" value="KAJ5544056.1"/>
    <property type="molecule type" value="Genomic_DNA"/>
</dbReference>
<keyword evidence="3" id="KW-1185">Reference proteome</keyword>
<proteinExistence type="predicted"/>
<organism evidence="2 3">
    <name type="scientific">Penicillium frequentans</name>
    <dbReference type="NCBI Taxonomy" id="3151616"/>
    <lineage>
        <taxon>Eukaryota</taxon>
        <taxon>Fungi</taxon>
        <taxon>Dikarya</taxon>
        <taxon>Ascomycota</taxon>
        <taxon>Pezizomycotina</taxon>
        <taxon>Eurotiomycetes</taxon>
        <taxon>Eurotiomycetidae</taxon>
        <taxon>Eurotiales</taxon>
        <taxon>Aspergillaceae</taxon>
        <taxon>Penicillium</taxon>
    </lineage>
</organism>
<gene>
    <name evidence="2" type="ORF">N7494_005335</name>
</gene>
<evidence type="ECO:0000313" key="3">
    <source>
        <dbReference type="Proteomes" id="UP001220324"/>
    </source>
</evidence>
<comment type="caution">
    <text evidence="2">The sequence shown here is derived from an EMBL/GenBank/DDBJ whole genome shotgun (WGS) entry which is preliminary data.</text>
</comment>
<feature type="region of interest" description="Disordered" evidence="1">
    <location>
        <begin position="42"/>
        <end position="120"/>
    </location>
</feature>
<protein>
    <submittedName>
        <fullName evidence="2">Uncharacterized protein</fullName>
    </submittedName>
</protein>
<evidence type="ECO:0000256" key="1">
    <source>
        <dbReference type="SAM" id="MobiDB-lite"/>
    </source>
</evidence>
<dbReference type="Proteomes" id="UP001220324">
    <property type="component" value="Unassembled WGS sequence"/>
</dbReference>
<reference evidence="2 3" key="1">
    <citation type="journal article" date="2023" name="IMA Fungus">
        <title>Comparative genomic study of the Penicillium genus elucidates a diverse pangenome and 15 lateral gene transfer events.</title>
        <authorList>
            <person name="Petersen C."/>
            <person name="Sorensen T."/>
            <person name="Nielsen M.R."/>
            <person name="Sondergaard T.E."/>
            <person name="Sorensen J.L."/>
            <person name="Fitzpatrick D.A."/>
            <person name="Frisvad J.C."/>
            <person name="Nielsen K.L."/>
        </authorList>
    </citation>
    <scope>NUCLEOTIDE SEQUENCE [LARGE SCALE GENOMIC DNA]</scope>
    <source>
        <strain evidence="2 3">IBT 35679</strain>
    </source>
</reference>